<dbReference type="GO" id="GO:0015344">
    <property type="term" value="F:siderophore uptake transmembrane transporter activity"/>
    <property type="evidence" value="ECO:0007669"/>
    <property type="project" value="TreeGrafter"/>
</dbReference>
<evidence type="ECO:0000256" key="11">
    <source>
        <dbReference type="ARBA" id="ARBA00023136"/>
    </source>
</evidence>
<evidence type="ECO:0000256" key="2">
    <source>
        <dbReference type="ARBA" id="ARBA00009810"/>
    </source>
</evidence>
<dbReference type="OrthoDB" id="9790771at2"/>
<dbReference type="CDD" id="cd01347">
    <property type="entry name" value="ligand_gated_channel"/>
    <property type="match status" value="1"/>
</dbReference>
<evidence type="ECO:0000256" key="1">
    <source>
        <dbReference type="ARBA" id="ARBA00004571"/>
    </source>
</evidence>
<feature type="chain" id="PRO_5021261265" evidence="16">
    <location>
        <begin position="30"/>
        <end position="759"/>
    </location>
</feature>
<dbReference type="FunFam" id="2.170.130.10:FF:000001">
    <property type="entry name" value="Catecholate siderophore TonB-dependent receptor"/>
    <property type="match status" value="1"/>
</dbReference>
<dbReference type="InterPro" id="IPR000531">
    <property type="entry name" value="Beta-barrel_TonB"/>
</dbReference>
<evidence type="ECO:0000256" key="10">
    <source>
        <dbReference type="ARBA" id="ARBA00023077"/>
    </source>
</evidence>
<dbReference type="InterPro" id="IPR037066">
    <property type="entry name" value="Plug_dom_sf"/>
</dbReference>
<accession>A0A4Y9SAV0</accession>
<keyword evidence="8" id="KW-0408">Iron</keyword>
<feature type="domain" description="TonB-dependent receptor-like beta-barrel" evidence="17">
    <location>
        <begin position="258"/>
        <end position="727"/>
    </location>
</feature>
<feature type="signal peptide" evidence="16">
    <location>
        <begin position="1"/>
        <end position="29"/>
    </location>
</feature>
<keyword evidence="9" id="KW-0406">Ion transport</keyword>
<dbReference type="InterPro" id="IPR039426">
    <property type="entry name" value="TonB-dep_rcpt-like"/>
</dbReference>
<evidence type="ECO:0000259" key="18">
    <source>
        <dbReference type="Pfam" id="PF07715"/>
    </source>
</evidence>
<evidence type="ECO:0000256" key="3">
    <source>
        <dbReference type="ARBA" id="ARBA00022448"/>
    </source>
</evidence>
<keyword evidence="5" id="KW-0410">Iron transport</keyword>
<dbReference type="NCBIfam" id="TIGR01783">
    <property type="entry name" value="TonB-siderophor"/>
    <property type="match status" value="1"/>
</dbReference>
<dbReference type="InterPro" id="IPR036942">
    <property type="entry name" value="Beta-barrel_TonB_sf"/>
</dbReference>
<reference evidence="19 20" key="1">
    <citation type="submission" date="2019-03" db="EMBL/GenBank/DDBJ databases">
        <title>Draft Genome Sequence of Massilia arenosa sp. nov., a Novel Massilia Species Isolated from a Sandy-loam Maize Soil.</title>
        <authorList>
            <person name="Raths R."/>
            <person name="Peta V."/>
            <person name="Bucking H."/>
        </authorList>
    </citation>
    <scope>NUCLEOTIDE SEQUENCE [LARGE SCALE GENOMIC DNA]</scope>
    <source>
        <strain evidence="19 20">MC02</strain>
    </source>
</reference>
<dbReference type="InterPro" id="IPR010105">
    <property type="entry name" value="TonB_sidphr_rcpt"/>
</dbReference>
<protein>
    <submittedName>
        <fullName evidence="19">Catecholate siderophore receptor Fiu</fullName>
    </submittedName>
</protein>
<keyword evidence="11 14" id="KW-0472">Membrane</keyword>
<evidence type="ECO:0000313" key="19">
    <source>
        <dbReference type="EMBL" id="TFW16718.1"/>
    </source>
</evidence>
<dbReference type="GO" id="GO:0015891">
    <property type="term" value="P:siderophore transport"/>
    <property type="evidence" value="ECO:0007669"/>
    <property type="project" value="InterPro"/>
</dbReference>
<evidence type="ECO:0000256" key="6">
    <source>
        <dbReference type="ARBA" id="ARBA00022692"/>
    </source>
</evidence>
<feature type="domain" description="TonB-dependent receptor plug" evidence="18">
    <location>
        <begin position="69"/>
        <end position="169"/>
    </location>
</feature>
<gene>
    <name evidence="19" type="ORF">E4L96_15900</name>
</gene>
<comment type="caution">
    <text evidence="19">The sequence shown here is derived from an EMBL/GenBank/DDBJ whole genome shotgun (WGS) entry which is preliminary data.</text>
</comment>
<keyword evidence="3 14" id="KW-0813">Transport</keyword>
<organism evidence="19 20">
    <name type="scientific">Zemynaea arenosa</name>
    <dbReference type="NCBI Taxonomy" id="2561931"/>
    <lineage>
        <taxon>Bacteria</taxon>
        <taxon>Pseudomonadati</taxon>
        <taxon>Pseudomonadota</taxon>
        <taxon>Betaproteobacteria</taxon>
        <taxon>Burkholderiales</taxon>
        <taxon>Oxalobacteraceae</taxon>
        <taxon>Telluria group</taxon>
        <taxon>Zemynaea</taxon>
    </lineage>
</organism>
<keyword evidence="4 14" id="KW-1134">Transmembrane beta strand</keyword>
<comment type="similarity">
    <text evidence="2 14 15">Belongs to the TonB-dependent receptor family.</text>
</comment>
<dbReference type="Gene3D" id="2.40.170.20">
    <property type="entry name" value="TonB-dependent receptor, beta-barrel domain"/>
    <property type="match status" value="1"/>
</dbReference>
<dbReference type="NCBIfam" id="NF007349">
    <property type="entry name" value="PRK09840.1"/>
    <property type="match status" value="1"/>
</dbReference>
<evidence type="ECO:0000256" key="9">
    <source>
        <dbReference type="ARBA" id="ARBA00023065"/>
    </source>
</evidence>
<dbReference type="Pfam" id="PF07715">
    <property type="entry name" value="Plug"/>
    <property type="match status" value="1"/>
</dbReference>
<dbReference type="PANTHER" id="PTHR32552:SF89">
    <property type="entry name" value="CATECHOLATE SIDEROPHORE RECEPTOR FIU"/>
    <property type="match status" value="1"/>
</dbReference>
<proteinExistence type="inferred from homology"/>
<dbReference type="EMBL" id="SPVF01000204">
    <property type="protein sequence ID" value="TFW16718.1"/>
    <property type="molecule type" value="Genomic_DNA"/>
</dbReference>
<dbReference type="GO" id="GO:0009279">
    <property type="term" value="C:cell outer membrane"/>
    <property type="evidence" value="ECO:0007669"/>
    <property type="project" value="UniProtKB-SubCell"/>
</dbReference>
<evidence type="ECO:0000256" key="8">
    <source>
        <dbReference type="ARBA" id="ARBA00023004"/>
    </source>
</evidence>
<evidence type="ECO:0000256" key="13">
    <source>
        <dbReference type="ARBA" id="ARBA00023237"/>
    </source>
</evidence>
<keyword evidence="20" id="KW-1185">Reference proteome</keyword>
<dbReference type="RefSeq" id="WP_135208198.1">
    <property type="nucleotide sequence ID" value="NZ_SPVF01000204.1"/>
</dbReference>
<evidence type="ECO:0000256" key="14">
    <source>
        <dbReference type="PROSITE-ProRule" id="PRU01360"/>
    </source>
</evidence>
<comment type="subcellular location">
    <subcellularLocation>
        <location evidence="1 14">Cell outer membrane</location>
        <topology evidence="1 14">Multi-pass membrane protein</topology>
    </subcellularLocation>
</comment>
<dbReference type="InterPro" id="IPR012910">
    <property type="entry name" value="Plug_dom"/>
</dbReference>
<dbReference type="SUPFAM" id="SSF56935">
    <property type="entry name" value="Porins"/>
    <property type="match status" value="1"/>
</dbReference>
<evidence type="ECO:0000256" key="5">
    <source>
        <dbReference type="ARBA" id="ARBA00022496"/>
    </source>
</evidence>
<dbReference type="PANTHER" id="PTHR32552">
    <property type="entry name" value="FERRICHROME IRON RECEPTOR-RELATED"/>
    <property type="match status" value="1"/>
</dbReference>
<dbReference type="PROSITE" id="PS52016">
    <property type="entry name" value="TONB_DEPENDENT_REC_3"/>
    <property type="match status" value="1"/>
</dbReference>
<evidence type="ECO:0000256" key="15">
    <source>
        <dbReference type="RuleBase" id="RU003357"/>
    </source>
</evidence>
<dbReference type="Gene3D" id="2.170.130.10">
    <property type="entry name" value="TonB-dependent receptor, plug domain"/>
    <property type="match status" value="1"/>
</dbReference>
<keyword evidence="12 19" id="KW-0675">Receptor</keyword>
<sequence length="759" mass="81090">MAIVSRKHAQPRYLSTALAAVLLPAAAHAGDVPPPALDAGPANEVKVVGAADNPFKATRASSSKYTEDLVNTAQSVTVIKKELIEQQGALTLTEALRNTPGVGTFFLGENGNTNTGDSIYMRGFDSSANIYVDGLRDIGSISRDTFNVEQIDVLKGPAGTDTGRGAPTGSINLVSKRANMEESLGGSVSAGTGSHKRITADMNHVLDTPSGTALRLNLMAQDSGRPGRDVVHDQRWAFAPSAAFGLATNTRFYVNYLHVEQDNTPDGGVFTIGLPGYTSPDVKRPFIANGPKVDPHNFYGSATDYDRVTADMATIIVEHEFSPRLRLSNVSRYGKTEQAYVLTSFLGSAANIATPNQNDPNTWTLARTNRNVKDQSNQITANQTTLTAELGSGTVTHTVVGGLEFVHEQQSTIGHANPGVLEPANIYHPNPSAPVSNMTMERNGVFADSSSNVQSLYVFDTMHVGAQWIFNAGVRADHFNIGYDGASLSTATSNPGLPVGTLVPTNLKLADTIWTGKLSALYKPTGNSSVYALIANSKNPPGSNLVLSGSVNSASNPKFDPQVTVSKEIGAKLDLLKQKLAFTAALYQTDVKNEVEQDPTDLQYYQTGKKRVRGIEIGLTGQFAKGWLVSAGYTRMDATVESGKNITQAGSNALSYTPKSSFTAWTSYDVTPAFKIGGGARYVGGLLRGTDGAIGTPAYTDPYWVIDGMASYEFSKKLSAQLNVYNLADKDYVASINKSGYRYNPGAPRSVQLTLNFKY</sequence>
<dbReference type="GO" id="GO:0038023">
    <property type="term" value="F:signaling receptor activity"/>
    <property type="evidence" value="ECO:0007669"/>
    <property type="project" value="InterPro"/>
</dbReference>
<name>A0A4Y9SAV0_9BURK</name>
<dbReference type="Pfam" id="PF00593">
    <property type="entry name" value="TonB_dep_Rec_b-barrel"/>
    <property type="match status" value="1"/>
</dbReference>
<evidence type="ECO:0000313" key="20">
    <source>
        <dbReference type="Proteomes" id="UP000298438"/>
    </source>
</evidence>
<evidence type="ECO:0000256" key="4">
    <source>
        <dbReference type="ARBA" id="ARBA00022452"/>
    </source>
</evidence>
<keyword evidence="7 16" id="KW-0732">Signal</keyword>
<keyword evidence="10 15" id="KW-0798">TonB box</keyword>
<evidence type="ECO:0000256" key="16">
    <source>
        <dbReference type="SAM" id="SignalP"/>
    </source>
</evidence>
<evidence type="ECO:0000256" key="12">
    <source>
        <dbReference type="ARBA" id="ARBA00023170"/>
    </source>
</evidence>
<dbReference type="Proteomes" id="UP000298438">
    <property type="component" value="Unassembled WGS sequence"/>
</dbReference>
<dbReference type="AlphaFoldDB" id="A0A4Y9SAV0"/>
<evidence type="ECO:0000259" key="17">
    <source>
        <dbReference type="Pfam" id="PF00593"/>
    </source>
</evidence>
<keyword evidence="13 14" id="KW-0998">Cell outer membrane</keyword>
<keyword evidence="6 14" id="KW-0812">Transmembrane</keyword>
<evidence type="ECO:0000256" key="7">
    <source>
        <dbReference type="ARBA" id="ARBA00022729"/>
    </source>
</evidence>